<evidence type="ECO:0000313" key="9">
    <source>
        <dbReference type="EMBL" id="GIO52882.1"/>
    </source>
</evidence>
<evidence type="ECO:0000313" key="10">
    <source>
        <dbReference type="Proteomes" id="UP000676601"/>
    </source>
</evidence>
<dbReference type="PROSITE" id="PS50928">
    <property type="entry name" value="ABC_TM1"/>
    <property type="match status" value="1"/>
</dbReference>
<evidence type="ECO:0000256" key="3">
    <source>
        <dbReference type="ARBA" id="ARBA00022475"/>
    </source>
</evidence>
<accession>A0ABQ4L8H0</accession>
<keyword evidence="6 7" id="KW-0472">Membrane</keyword>
<comment type="caution">
    <text evidence="9">The sequence shown here is derived from an EMBL/GenBank/DDBJ whole genome shotgun (WGS) entry which is preliminary data.</text>
</comment>
<dbReference type="Proteomes" id="UP000676601">
    <property type="component" value="Unassembled WGS sequence"/>
</dbReference>
<proteinExistence type="inferred from homology"/>
<feature type="transmembrane region" description="Helical" evidence="7">
    <location>
        <begin position="276"/>
        <end position="301"/>
    </location>
</feature>
<feature type="transmembrane region" description="Helical" evidence="7">
    <location>
        <begin position="93"/>
        <end position="114"/>
    </location>
</feature>
<protein>
    <submittedName>
        <fullName evidence="9">Spermidine/putrescine ABC transporter permease</fullName>
    </submittedName>
</protein>
<dbReference type="InterPro" id="IPR035906">
    <property type="entry name" value="MetI-like_sf"/>
</dbReference>
<comment type="similarity">
    <text evidence="7">Belongs to the binding-protein-dependent transport system permease family.</text>
</comment>
<keyword evidence="3" id="KW-1003">Cell membrane</keyword>
<feature type="transmembrane region" description="Helical" evidence="7">
    <location>
        <begin position="216"/>
        <end position="238"/>
    </location>
</feature>
<dbReference type="CDD" id="cd06261">
    <property type="entry name" value="TM_PBP2"/>
    <property type="match status" value="1"/>
</dbReference>
<sequence length="314" mass="35082">MSRSSAEVRPSVQARSSKGTMSKIAKVNLRNGLLFVSPWLAGFAAFSLLPFLLSLYYSFTTYDVVSSPVWVGLDNFVQLFKDPLFWKSITNTMYYTLFSVPLGIVFGVALALLLNMKVKGMALYRTIFYLPSIVPVVASSVLWLWLFDPQFGLINGLLDAIGIAGPGWLVDPAWSKPALIVMGLWGVGGAMIIYLAGLQDIPQEMYESAQIDGAVWWQKIVYITLPMLSPVIFFNLIMGLIGSFQYFTQAYIITSGGPNDSTLFYSLYLYKNAFSYFHMGYASAMAWILFLLIMAVTLLVFKSSARWVFYGGER</sequence>
<evidence type="ECO:0000256" key="6">
    <source>
        <dbReference type="ARBA" id="ARBA00023136"/>
    </source>
</evidence>
<evidence type="ECO:0000256" key="1">
    <source>
        <dbReference type="ARBA" id="ARBA00004651"/>
    </source>
</evidence>
<keyword evidence="2 7" id="KW-0813">Transport</keyword>
<dbReference type="PANTHER" id="PTHR30193:SF1">
    <property type="entry name" value="ABC TRANSPORTER PERMEASE PROTEIN YESP-RELATED"/>
    <property type="match status" value="1"/>
</dbReference>
<name>A0ABQ4L8H0_9BACL</name>
<evidence type="ECO:0000259" key="8">
    <source>
        <dbReference type="PROSITE" id="PS50928"/>
    </source>
</evidence>
<evidence type="ECO:0000256" key="2">
    <source>
        <dbReference type="ARBA" id="ARBA00022448"/>
    </source>
</evidence>
<feature type="transmembrane region" description="Helical" evidence="7">
    <location>
        <begin position="177"/>
        <end position="196"/>
    </location>
</feature>
<dbReference type="PANTHER" id="PTHR30193">
    <property type="entry name" value="ABC TRANSPORTER PERMEASE PROTEIN"/>
    <property type="match status" value="1"/>
</dbReference>
<dbReference type="InterPro" id="IPR051393">
    <property type="entry name" value="ABC_transporter_permease"/>
</dbReference>
<dbReference type="SUPFAM" id="SSF161098">
    <property type="entry name" value="MetI-like"/>
    <property type="match status" value="1"/>
</dbReference>
<dbReference type="Pfam" id="PF00528">
    <property type="entry name" value="BPD_transp_1"/>
    <property type="match status" value="1"/>
</dbReference>
<evidence type="ECO:0000256" key="4">
    <source>
        <dbReference type="ARBA" id="ARBA00022692"/>
    </source>
</evidence>
<comment type="subcellular location">
    <subcellularLocation>
        <location evidence="1 7">Cell membrane</location>
        <topology evidence="1 7">Multi-pass membrane protein</topology>
    </subcellularLocation>
</comment>
<keyword evidence="10" id="KW-1185">Reference proteome</keyword>
<organism evidence="9 10">
    <name type="scientific">Paenibacillus cineris</name>
    <dbReference type="NCBI Taxonomy" id="237530"/>
    <lineage>
        <taxon>Bacteria</taxon>
        <taxon>Bacillati</taxon>
        <taxon>Bacillota</taxon>
        <taxon>Bacilli</taxon>
        <taxon>Bacillales</taxon>
        <taxon>Paenibacillaceae</taxon>
        <taxon>Paenibacillus</taxon>
    </lineage>
</organism>
<dbReference type="Gene3D" id="1.10.3720.10">
    <property type="entry name" value="MetI-like"/>
    <property type="match status" value="1"/>
</dbReference>
<dbReference type="EMBL" id="BORU01000001">
    <property type="protein sequence ID" value="GIO52882.1"/>
    <property type="molecule type" value="Genomic_DNA"/>
</dbReference>
<gene>
    <name evidence="9" type="ORF">J21TS7_12000</name>
</gene>
<evidence type="ECO:0000256" key="7">
    <source>
        <dbReference type="RuleBase" id="RU363032"/>
    </source>
</evidence>
<feature type="domain" description="ABC transmembrane type-1" evidence="8">
    <location>
        <begin position="89"/>
        <end position="300"/>
    </location>
</feature>
<feature type="transmembrane region" description="Helical" evidence="7">
    <location>
        <begin position="126"/>
        <end position="146"/>
    </location>
</feature>
<keyword evidence="5 7" id="KW-1133">Transmembrane helix</keyword>
<dbReference type="InterPro" id="IPR000515">
    <property type="entry name" value="MetI-like"/>
</dbReference>
<reference evidence="9 10" key="1">
    <citation type="submission" date="2021-03" db="EMBL/GenBank/DDBJ databases">
        <title>Antimicrobial resistance genes in bacteria isolated from Japanese honey, and their potential for conferring macrolide and lincosamide resistance in the American foulbrood pathogen Paenibacillus larvae.</title>
        <authorList>
            <person name="Okamoto M."/>
            <person name="Kumagai M."/>
            <person name="Kanamori H."/>
            <person name="Takamatsu D."/>
        </authorList>
    </citation>
    <scope>NUCLEOTIDE SEQUENCE [LARGE SCALE GENOMIC DNA]</scope>
    <source>
        <strain evidence="9 10">J21TS7</strain>
    </source>
</reference>
<feature type="transmembrane region" description="Helical" evidence="7">
    <location>
        <begin position="33"/>
        <end position="59"/>
    </location>
</feature>
<keyword evidence="4 7" id="KW-0812">Transmembrane</keyword>
<dbReference type="RefSeq" id="WP_244879208.1">
    <property type="nucleotide sequence ID" value="NZ_BORU01000001.1"/>
</dbReference>
<evidence type="ECO:0000256" key="5">
    <source>
        <dbReference type="ARBA" id="ARBA00022989"/>
    </source>
</evidence>